<evidence type="ECO:0000256" key="2">
    <source>
        <dbReference type="ARBA" id="ARBA00008717"/>
    </source>
</evidence>
<dbReference type="Gene3D" id="1.20.1250.60">
    <property type="entry name" value="Interferon lambda"/>
    <property type="match status" value="1"/>
</dbReference>
<evidence type="ECO:0000256" key="3">
    <source>
        <dbReference type="ARBA" id="ARBA00022514"/>
    </source>
</evidence>
<accession>A0A6P5J3V2</accession>
<dbReference type="GO" id="GO:0005125">
    <property type="term" value="F:cytokine activity"/>
    <property type="evidence" value="ECO:0007669"/>
    <property type="project" value="UniProtKB-KW"/>
</dbReference>
<evidence type="ECO:0000256" key="7">
    <source>
        <dbReference type="SAM" id="SignalP"/>
    </source>
</evidence>
<dbReference type="PANTHER" id="PTHR31943">
    <property type="entry name" value="INTERLEUKIN-28 AND 29"/>
    <property type="match status" value="1"/>
</dbReference>
<dbReference type="AlphaFoldDB" id="A0A6P5J3V2"/>
<protein>
    <submittedName>
        <fullName evidence="9">Interferon lambda-3-like isoform X1</fullName>
    </submittedName>
</protein>
<dbReference type="RefSeq" id="XP_020828023.1">
    <property type="nucleotide sequence ID" value="XM_020972364.1"/>
</dbReference>
<dbReference type="GO" id="GO:0007259">
    <property type="term" value="P:cell surface receptor signaling pathway via JAK-STAT"/>
    <property type="evidence" value="ECO:0007669"/>
    <property type="project" value="InterPro"/>
</dbReference>
<sequence>MATPNILVMLFSVLMSGVISKPLIPTPNHFPTQRSCQISQFKSLSPRELEAFKVAKDTYEASMLQTERKCSSKLFHRNWDLRQLRLSDRPRVLKAELNLTLEVLKAMDNPDLERVLAQPLQTLSHINQEIQSCVTPLPSRGHKLSGRLKHWLHRLRISGLPGGFSHVEPLPTPDPRPPVCGPWGPLLMIQAQPEL</sequence>
<dbReference type="GO" id="GO:0005615">
    <property type="term" value="C:extracellular space"/>
    <property type="evidence" value="ECO:0007669"/>
    <property type="project" value="UniProtKB-KW"/>
</dbReference>
<dbReference type="PANTHER" id="PTHR31943:SF1">
    <property type="entry name" value="INTERFERON LAMBDA-2-RELATED"/>
    <property type="match status" value="1"/>
</dbReference>
<gene>
    <name evidence="9" type="primary">LOC110198176</name>
</gene>
<dbReference type="GO" id="GO:0050778">
    <property type="term" value="P:positive regulation of immune response"/>
    <property type="evidence" value="ECO:0007669"/>
    <property type="project" value="InterPro"/>
</dbReference>
<reference evidence="9" key="1">
    <citation type="submission" date="2025-08" db="UniProtKB">
        <authorList>
            <consortium name="RefSeq"/>
        </authorList>
    </citation>
    <scope>IDENTIFICATION</scope>
    <source>
        <tissue evidence="9">Spleen</tissue>
    </source>
</reference>
<evidence type="ECO:0000256" key="4">
    <source>
        <dbReference type="ARBA" id="ARBA00022525"/>
    </source>
</evidence>
<evidence type="ECO:0000313" key="9">
    <source>
        <dbReference type="RefSeq" id="XP_020828023.1"/>
    </source>
</evidence>
<evidence type="ECO:0000256" key="6">
    <source>
        <dbReference type="ARBA" id="ARBA00023118"/>
    </source>
</evidence>
<keyword evidence="8" id="KW-1185">Reference proteome</keyword>
<comment type="similarity">
    <text evidence="2">Belongs to the lambda interferon family.</text>
</comment>
<evidence type="ECO:0000313" key="8">
    <source>
        <dbReference type="Proteomes" id="UP000515140"/>
    </source>
</evidence>
<evidence type="ECO:0000256" key="5">
    <source>
        <dbReference type="ARBA" id="ARBA00022729"/>
    </source>
</evidence>
<dbReference type="GO" id="GO:0051607">
    <property type="term" value="P:defense response to virus"/>
    <property type="evidence" value="ECO:0007669"/>
    <property type="project" value="UniProtKB-KW"/>
</dbReference>
<keyword evidence="5 7" id="KW-0732">Signal</keyword>
<dbReference type="GO" id="GO:0045087">
    <property type="term" value="P:innate immune response"/>
    <property type="evidence" value="ECO:0007669"/>
    <property type="project" value="TreeGrafter"/>
</dbReference>
<dbReference type="KEGG" id="pcw:110198176"/>
<feature type="signal peptide" evidence="7">
    <location>
        <begin position="1"/>
        <end position="20"/>
    </location>
</feature>
<dbReference type="InterPro" id="IPR038326">
    <property type="entry name" value="IFN-lambda_sf"/>
</dbReference>
<dbReference type="FunCoup" id="A0A6P5J3V2">
    <property type="interactions" value="358"/>
</dbReference>
<keyword evidence="4" id="KW-0964">Secreted</keyword>
<dbReference type="InterPro" id="IPR029177">
    <property type="entry name" value="INF_lambda"/>
</dbReference>
<evidence type="ECO:0000256" key="1">
    <source>
        <dbReference type="ARBA" id="ARBA00004613"/>
    </source>
</evidence>
<comment type="subcellular location">
    <subcellularLocation>
        <location evidence="1">Secreted</location>
    </subcellularLocation>
</comment>
<dbReference type="InParanoid" id="A0A6P5J3V2"/>
<keyword evidence="3" id="KW-0202">Cytokine</keyword>
<dbReference type="Proteomes" id="UP000515140">
    <property type="component" value="Unplaced"/>
</dbReference>
<dbReference type="Pfam" id="PF15177">
    <property type="entry name" value="IL28A"/>
    <property type="match status" value="1"/>
</dbReference>
<proteinExistence type="inferred from homology"/>
<name>A0A6P5J3V2_PHACI</name>
<keyword evidence="6" id="KW-0051">Antiviral defense</keyword>
<dbReference type="GeneID" id="110198176"/>
<organism evidence="8 9">
    <name type="scientific">Phascolarctos cinereus</name>
    <name type="common">Koala</name>
    <dbReference type="NCBI Taxonomy" id="38626"/>
    <lineage>
        <taxon>Eukaryota</taxon>
        <taxon>Metazoa</taxon>
        <taxon>Chordata</taxon>
        <taxon>Craniata</taxon>
        <taxon>Vertebrata</taxon>
        <taxon>Euteleostomi</taxon>
        <taxon>Mammalia</taxon>
        <taxon>Metatheria</taxon>
        <taxon>Diprotodontia</taxon>
        <taxon>Phascolarctidae</taxon>
        <taxon>Phascolarctos</taxon>
    </lineage>
</organism>
<feature type="chain" id="PRO_5027746447" evidence="7">
    <location>
        <begin position="21"/>
        <end position="195"/>
    </location>
</feature>